<dbReference type="OrthoDB" id="1683857at2"/>
<name>A6TTS3_ALKMQ</name>
<dbReference type="STRING" id="293826.Amet_3463"/>
<evidence type="ECO:0000313" key="1">
    <source>
        <dbReference type="EMBL" id="ABR49591.1"/>
    </source>
</evidence>
<gene>
    <name evidence="1" type="ordered locus">Amet_3463</name>
</gene>
<organism evidence="1 2">
    <name type="scientific">Alkaliphilus metalliredigens (strain QYMF)</name>
    <dbReference type="NCBI Taxonomy" id="293826"/>
    <lineage>
        <taxon>Bacteria</taxon>
        <taxon>Bacillati</taxon>
        <taxon>Bacillota</taxon>
        <taxon>Clostridia</taxon>
        <taxon>Peptostreptococcales</taxon>
        <taxon>Natronincolaceae</taxon>
        <taxon>Alkaliphilus</taxon>
    </lineage>
</organism>
<keyword evidence="2" id="KW-1185">Reference proteome</keyword>
<proteinExistence type="predicted"/>
<protein>
    <submittedName>
        <fullName evidence="1">Uncharacterized protein</fullName>
    </submittedName>
</protein>
<dbReference type="Proteomes" id="UP000001572">
    <property type="component" value="Chromosome"/>
</dbReference>
<sequence>MAWGNKVDKMFVKVEGKLDDNEWNIPVELTYNDEKFEIIDPVRSMKLFNNAIRYKCNIDGRLIELFNEGEEWWIFV</sequence>
<dbReference type="KEGG" id="amt:Amet_3463"/>
<evidence type="ECO:0000313" key="2">
    <source>
        <dbReference type="Proteomes" id="UP000001572"/>
    </source>
</evidence>
<dbReference type="EMBL" id="CP000724">
    <property type="protein sequence ID" value="ABR49591.1"/>
    <property type="molecule type" value="Genomic_DNA"/>
</dbReference>
<accession>A6TTS3</accession>
<dbReference type="HOGENOM" id="CLU_2646491_0_0_9"/>
<dbReference type="AlphaFoldDB" id="A6TTS3"/>
<dbReference type="RefSeq" id="WP_012064554.1">
    <property type="nucleotide sequence ID" value="NC_009633.1"/>
</dbReference>
<reference evidence="2" key="1">
    <citation type="journal article" date="2016" name="Genome Announc.">
        <title>Complete genome sequence of Alkaliphilus metalliredigens strain QYMF, an alkaliphilic and metal-reducing bacterium isolated from borax-contaminated leachate ponds.</title>
        <authorList>
            <person name="Hwang C."/>
            <person name="Copeland A."/>
            <person name="Lucas S."/>
            <person name="Lapidus A."/>
            <person name="Barry K."/>
            <person name="Detter J.C."/>
            <person name="Glavina Del Rio T."/>
            <person name="Hammon N."/>
            <person name="Israni S."/>
            <person name="Dalin E."/>
            <person name="Tice H."/>
            <person name="Pitluck S."/>
            <person name="Chertkov O."/>
            <person name="Brettin T."/>
            <person name="Bruce D."/>
            <person name="Han C."/>
            <person name="Schmutz J."/>
            <person name="Larimer F."/>
            <person name="Land M.L."/>
            <person name="Hauser L."/>
            <person name="Kyrpides N."/>
            <person name="Mikhailova N."/>
            <person name="Ye Q."/>
            <person name="Zhou J."/>
            <person name="Richardson P."/>
            <person name="Fields M.W."/>
        </authorList>
    </citation>
    <scope>NUCLEOTIDE SEQUENCE [LARGE SCALE GENOMIC DNA]</scope>
    <source>
        <strain evidence="2">QYMF</strain>
    </source>
</reference>